<dbReference type="Proteomes" id="UP000659438">
    <property type="component" value="Unassembled WGS sequence"/>
</dbReference>
<dbReference type="AlphaFoldDB" id="A0A923JNW8"/>
<gene>
    <name evidence="2" type="ORF">HU742_011425</name>
    <name evidence="1" type="ORF">HU742_03680</name>
</gene>
<dbReference type="RefSeq" id="WP_186642581.1">
    <property type="nucleotide sequence ID" value="NZ_JABWQX020000001.1"/>
</dbReference>
<evidence type="ECO:0000313" key="2">
    <source>
        <dbReference type="EMBL" id="MBV4551747.1"/>
    </source>
</evidence>
<evidence type="ECO:0000313" key="3">
    <source>
        <dbReference type="Proteomes" id="UP000659438"/>
    </source>
</evidence>
<protein>
    <recommendedName>
        <fullName evidence="4">Delta-60 repeat domain-containing protein</fullName>
    </recommendedName>
</protein>
<keyword evidence="3" id="KW-1185">Reference proteome</keyword>
<sequence length="427" mass="45784">MASTIRTSSTRQPGELDPGFGVNGVVVPILRTGRVSGIAWDEGERRLTYVAWQGDEFRLYRTLMDGATDTTFGENGAGYVVGNFRGQENSRPTKLLLQRDGKSVVVGDLRTSFFEGLPAVARFERNGDPDSSFGVGGKVVLDVIPSDGLRLGYPSGALQRDGKVLVSLHYTRPDRENVDFRNIPTLQSSKGLLVRLNQDGTLDGSFGENGVITIDHPSWENNQLRCVVVQRDDKIVVGGIVQRTEDGTSYDRMLLVRFTPEGAHDLTFGEAGYVLFGDKGASYALNQVIQDEDGKLVCSGRIFREGAAGGLLMRFDINGGPDSAFHGGLPVIVSPPSQPWGGLWEAAGLQPDGKIVAAGRNVPQGGSTKIFFGRLHPDGTLDKDIGGTGFILGPDGQCWGLVIQDAARRIVVAGAWEGSAAVFGFQA</sequence>
<name>A0A923JNW8_9PSED</name>
<proteinExistence type="predicted"/>
<dbReference type="NCBIfam" id="TIGR02608">
    <property type="entry name" value="delta_60_rpt"/>
    <property type="match status" value="4"/>
</dbReference>
<reference evidence="1" key="2">
    <citation type="submission" date="2020-07" db="EMBL/GenBank/DDBJ databases">
        <authorList>
            <person name="Lood C."/>
            <person name="Girard L."/>
        </authorList>
    </citation>
    <scope>NUCLEOTIDE SEQUENCE</scope>
    <source>
        <strain evidence="1">SWRI102</strain>
    </source>
</reference>
<comment type="caution">
    <text evidence="1">The sequence shown here is derived from an EMBL/GenBank/DDBJ whole genome shotgun (WGS) entry which is preliminary data.</text>
</comment>
<reference evidence="2" key="3">
    <citation type="submission" date="2021-06" db="EMBL/GenBank/DDBJ databases">
        <title>Updating the genus Pseudomonas: Description of 43 new species and partition of the Pseudomonas putida group.</title>
        <authorList>
            <person name="Girard L."/>
            <person name="Lood C."/>
            <person name="Vandamme P."/>
            <person name="Rokni-Zadeh H."/>
            <person name="Van Noort V."/>
            <person name="Hofte M."/>
            <person name="Lavigne R."/>
            <person name="De Mot R."/>
        </authorList>
    </citation>
    <scope>NUCLEOTIDE SEQUENCE</scope>
    <source>
        <strain evidence="2">SWRI102</strain>
    </source>
</reference>
<dbReference type="EMBL" id="JABWQX020000001">
    <property type="protein sequence ID" value="MBV4551747.1"/>
    <property type="molecule type" value="Genomic_DNA"/>
</dbReference>
<dbReference type="InterPro" id="IPR013431">
    <property type="entry name" value="Delta_60_rpt"/>
</dbReference>
<accession>A0A923JNW8</accession>
<evidence type="ECO:0000313" key="1">
    <source>
        <dbReference type="EMBL" id="MBC3394292.1"/>
    </source>
</evidence>
<evidence type="ECO:0008006" key="4">
    <source>
        <dbReference type="Google" id="ProtNLM"/>
    </source>
</evidence>
<dbReference type="Gene3D" id="2.80.10.50">
    <property type="match status" value="3"/>
</dbReference>
<dbReference type="Pfam" id="PF17164">
    <property type="entry name" value="DUF5122"/>
    <property type="match status" value="4"/>
</dbReference>
<dbReference type="EMBL" id="JABWQX010000001">
    <property type="protein sequence ID" value="MBC3394292.1"/>
    <property type="molecule type" value="Genomic_DNA"/>
</dbReference>
<reference evidence="1 3" key="1">
    <citation type="journal article" date="2020" name="Microorganisms">
        <title>Reliable Identification of Environmental Pseudomonas Isolates Using the rpoD Gene.</title>
        <authorList>
            <consortium name="The Broad Institute Genome Sequencing Platform"/>
            <person name="Girard L."/>
            <person name="Lood C."/>
            <person name="Rokni-Zadeh H."/>
            <person name="van Noort V."/>
            <person name="Lavigne R."/>
            <person name="De Mot R."/>
        </authorList>
    </citation>
    <scope>NUCLEOTIDE SEQUENCE</scope>
    <source>
        <strain evidence="1 3">SWRI102</strain>
    </source>
</reference>
<organism evidence="1">
    <name type="scientific">Pseudomonas marvdashtae</name>
    <dbReference type="NCBI Taxonomy" id="2745500"/>
    <lineage>
        <taxon>Bacteria</taxon>
        <taxon>Pseudomonadati</taxon>
        <taxon>Pseudomonadota</taxon>
        <taxon>Gammaproteobacteria</taxon>
        <taxon>Pseudomonadales</taxon>
        <taxon>Pseudomonadaceae</taxon>
        <taxon>Pseudomonas</taxon>
    </lineage>
</organism>